<protein>
    <submittedName>
        <fullName evidence="6">Phosphate ABC transporter ATP-binding protein (PhoT family)</fullName>
    </submittedName>
</protein>
<dbReference type="PROSITE" id="PS00211">
    <property type="entry name" value="ABC_TRANSPORTER_1"/>
    <property type="match status" value="1"/>
</dbReference>
<dbReference type="SUPFAM" id="SSF52540">
    <property type="entry name" value="P-loop containing nucleoside triphosphate hydrolases"/>
    <property type="match status" value="1"/>
</dbReference>
<dbReference type="SMART" id="SM00382">
    <property type="entry name" value="AAA"/>
    <property type="match status" value="1"/>
</dbReference>
<organism evidence="6 7">
    <name type="scientific">Azospirillum brasilense</name>
    <dbReference type="NCBI Taxonomy" id="192"/>
    <lineage>
        <taxon>Bacteria</taxon>
        <taxon>Pseudomonadati</taxon>
        <taxon>Pseudomonadota</taxon>
        <taxon>Alphaproteobacteria</taxon>
        <taxon>Rhodospirillales</taxon>
        <taxon>Azospirillaceae</taxon>
        <taxon>Azospirillum</taxon>
    </lineage>
</organism>
<comment type="caution">
    <text evidence="6">The sequence shown here is derived from an EMBL/GenBank/DDBJ whole genome shotgun (WGS) entry which is preliminary data.</text>
</comment>
<dbReference type="InterPro" id="IPR003439">
    <property type="entry name" value="ABC_transporter-like_ATP-bd"/>
</dbReference>
<dbReference type="AlphaFoldDB" id="A0A560CSR0"/>
<keyword evidence="4 6" id="KW-0067">ATP-binding</keyword>
<dbReference type="InterPro" id="IPR017871">
    <property type="entry name" value="ABC_transporter-like_CS"/>
</dbReference>
<keyword evidence="2" id="KW-0592">Phosphate transport</keyword>
<reference evidence="6 7" key="1">
    <citation type="submission" date="2019-06" db="EMBL/GenBank/DDBJ databases">
        <title>Genomic Encyclopedia of Type Strains, Phase IV (KMG-V): Genome sequencing to study the core and pangenomes of soil and plant-associated prokaryotes.</title>
        <authorList>
            <person name="Whitman W."/>
        </authorList>
    </citation>
    <scope>NUCLEOTIDE SEQUENCE [LARGE SCALE GENOMIC DNA]</scope>
    <source>
        <strain evidence="6 7">BR 11650</strain>
    </source>
</reference>
<evidence type="ECO:0000313" key="6">
    <source>
        <dbReference type="EMBL" id="TWA87895.1"/>
    </source>
</evidence>
<dbReference type="CDD" id="cd03260">
    <property type="entry name" value="ABC_PstB_phosphate_transporter"/>
    <property type="match status" value="1"/>
</dbReference>
<evidence type="ECO:0000259" key="5">
    <source>
        <dbReference type="PROSITE" id="PS50893"/>
    </source>
</evidence>
<dbReference type="GO" id="GO:0016887">
    <property type="term" value="F:ATP hydrolysis activity"/>
    <property type="evidence" value="ECO:0007669"/>
    <property type="project" value="InterPro"/>
</dbReference>
<dbReference type="Pfam" id="PF00005">
    <property type="entry name" value="ABC_tran"/>
    <property type="match status" value="1"/>
</dbReference>
<dbReference type="EMBL" id="VITH01000001">
    <property type="protein sequence ID" value="TWA87895.1"/>
    <property type="molecule type" value="Genomic_DNA"/>
</dbReference>
<evidence type="ECO:0000313" key="7">
    <source>
        <dbReference type="Proteomes" id="UP000318529"/>
    </source>
</evidence>
<dbReference type="PANTHER" id="PTHR43423:SF1">
    <property type="entry name" value="ABC TRANSPORTER I FAMILY MEMBER 17"/>
    <property type="match status" value="1"/>
</dbReference>
<proteinExistence type="predicted"/>
<evidence type="ECO:0000256" key="3">
    <source>
        <dbReference type="ARBA" id="ARBA00022741"/>
    </source>
</evidence>
<evidence type="ECO:0000256" key="4">
    <source>
        <dbReference type="ARBA" id="ARBA00022840"/>
    </source>
</evidence>
<dbReference type="GO" id="GO:0035435">
    <property type="term" value="P:phosphate ion transmembrane transport"/>
    <property type="evidence" value="ECO:0007669"/>
    <property type="project" value="InterPro"/>
</dbReference>
<name>A0A560CSR0_AZOBR</name>
<accession>A0A560CSR0</accession>
<evidence type="ECO:0000256" key="2">
    <source>
        <dbReference type="ARBA" id="ARBA00022592"/>
    </source>
</evidence>
<gene>
    <name evidence="6" type="ORF">FBZ83_101764</name>
</gene>
<dbReference type="PROSITE" id="PS50893">
    <property type="entry name" value="ABC_TRANSPORTER_2"/>
    <property type="match status" value="1"/>
</dbReference>
<dbReference type="Proteomes" id="UP000318529">
    <property type="component" value="Unassembled WGS sequence"/>
</dbReference>
<dbReference type="InterPro" id="IPR005670">
    <property type="entry name" value="PstB-like"/>
</dbReference>
<dbReference type="GO" id="GO:0016020">
    <property type="term" value="C:membrane"/>
    <property type="evidence" value="ECO:0007669"/>
    <property type="project" value="InterPro"/>
</dbReference>
<dbReference type="GO" id="GO:0005524">
    <property type="term" value="F:ATP binding"/>
    <property type="evidence" value="ECO:0007669"/>
    <property type="project" value="UniProtKB-KW"/>
</dbReference>
<dbReference type="InterPro" id="IPR027417">
    <property type="entry name" value="P-loop_NTPase"/>
</dbReference>
<dbReference type="PANTHER" id="PTHR43423">
    <property type="entry name" value="ABC TRANSPORTER I FAMILY MEMBER 17"/>
    <property type="match status" value="1"/>
</dbReference>
<dbReference type="InterPro" id="IPR003593">
    <property type="entry name" value="AAA+_ATPase"/>
</dbReference>
<keyword evidence="3" id="KW-0547">Nucleotide-binding</keyword>
<keyword evidence="1" id="KW-0813">Transport</keyword>
<dbReference type="Gene3D" id="3.40.50.300">
    <property type="entry name" value="P-loop containing nucleotide triphosphate hydrolases"/>
    <property type="match status" value="1"/>
</dbReference>
<feature type="domain" description="ABC transporter" evidence="5">
    <location>
        <begin position="25"/>
        <end position="270"/>
    </location>
</feature>
<evidence type="ECO:0000256" key="1">
    <source>
        <dbReference type="ARBA" id="ARBA00022448"/>
    </source>
</evidence>
<dbReference type="GO" id="GO:0005315">
    <property type="term" value="F:phosphate transmembrane transporter activity"/>
    <property type="evidence" value="ECO:0007669"/>
    <property type="project" value="InterPro"/>
</dbReference>
<sequence>MTNLHAVAELHRPPVDEPGPAVPLIRARGVSVSYGARRVLGDVSLDIARGSVTALIGPSGCGKTSFLGCLNRMVDLIPRCRVTGELRLAGADLLDPTLDVVALRRRVGLIFQRPNPFPFSIRHNLDLPLREAGVRRKEPRAAAIERCLRAVGLWDEVHDRLDHAAGALSGGQQQRLCIARALLLDPEVLLMDEPCSALDPISGATVEALIGSLKERCTIVIVTHNLAQARRVADRCALFWLRDGIGTIVEQGTVGQIFHAPKSEITAAYVRGAVA</sequence>
<dbReference type="RefSeq" id="WP_145681127.1">
    <property type="nucleotide sequence ID" value="NZ_VITH01000001.1"/>
</dbReference>